<feature type="compositionally biased region" description="Polar residues" evidence="1">
    <location>
        <begin position="856"/>
        <end position="876"/>
    </location>
</feature>
<evidence type="ECO:0000313" key="3">
    <source>
        <dbReference type="Proteomes" id="UP001141806"/>
    </source>
</evidence>
<feature type="compositionally biased region" description="Polar residues" evidence="1">
    <location>
        <begin position="18"/>
        <end position="30"/>
    </location>
</feature>
<feature type="region of interest" description="Disordered" evidence="1">
    <location>
        <begin position="311"/>
        <end position="348"/>
    </location>
</feature>
<keyword evidence="3" id="KW-1185">Reference proteome</keyword>
<feature type="compositionally biased region" description="Polar residues" evidence="1">
    <location>
        <begin position="311"/>
        <end position="327"/>
    </location>
</feature>
<evidence type="ECO:0000256" key="1">
    <source>
        <dbReference type="SAM" id="MobiDB-lite"/>
    </source>
</evidence>
<dbReference type="Proteomes" id="UP001141806">
    <property type="component" value="Unassembled WGS sequence"/>
</dbReference>
<protein>
    <submittedName>
        <fullName evidence="2">Uncharacterized protein</fullName>
    </submittedName>
</protein>
<dbReference type="PANTHER" id="PTHR34682:SF1">
    <property type="entry name" value="PROTEIN METABOLIC NETWORK MODULATOR 1"/>
    <property type="match status" value="1"/>
</dbReference>
<dbReference type="EMBL" id="JAMYWD010000003">
    <property type="protein sequence ID" value="KAJ4975153.1"/>
    <property type="molecule type" value="Genomic_DNA"/>
</dbReference>
<feature type="region of interest" description="Disordered" evidence="1">
    <location>
        <begin position="222"/>
        <end position="283"/>
    </location>
</feature>
<reference evidence="2" key="1">
    <citation type="journal article" date="2023" name="Plant J.">
        <title>The genome of the king protea, Protea cynaroides.</title>
        <authorList>
            <person name="Chang J."/>
            <person name="Duong T.A."/>
            <person name="Schoeman C."/>
            <person name="Ma X."/>
            <person name="Roodt D."/>
            <person name="Barker N."/>
            <person name="Li Z."/>
            <person name="Van de Peer Y."/>
            <person name="Mizrachi E."/>
        </authorList>
    </citation>
    <scope>NUCLEOTIDE SEQUENCE</scope>
    <source>
        <tissue evidence="2">Young leaves</tissue>
    </source>
</reference>
<comment type="caution">
    <text evidence="2">The sequence shown here is derived from an EMBL/GenBank/DDBJ whole genome shotgun (WGS) entry which is preliminary data.</text>
</comment>
<dbReference type="InterPro" id="IPR045881">
    <property type="entry name" value="MNM1-like"/>
</dbReference>
<organism evidence="2 3">
    <name type="scientific">Protea cynaroides</name>
    <dbReference type="NCBI Taxonomy" id="273540"/>
    <lineage>
        <taxon>Eukaryota</taxon>
        <taxon>Viridiplantae</taxon>
        <taxon>Streptophyta</taxon>
        <taxon>Embryophyta</taxon>
        <taxon>Tracheophyta</taxon>
        <taxon>Spermatophyta</taxon>
        <taxon>Magnoliopsida</taxon>
        <taxon>Proteales</taxon>
        <taxon>Proteaceae</taxon>
        <taxon>Protea</taxon>
    </lineage>
</organism>
<proteinExistence type="predicted"/>
<feature type="compositionally biased region" description="Basic and acidic residues" evidence="1">
    <location>
        <begin position="1"/>
        <end position="10"/>
    </location>
</feature>
<sequence length="889" mass="96555">MSGKDRERGSQRRIASRNELQLRSLRNQNPLKRKRGRPRKDENLIRREPASATLPVIDTVRRNQHRRIDQTTDAMVGQVVSGVLEGSFDAGYLLTVKVGNTNTVLKGVVFEPGLSVPISVANDVAPHVKMFKRNEIPLPVVDLTTQVPCPNLQSKQNNERLVKVSRNEGVLPSKVSPHVNQVPKASQLSPSHRQTNTKAFSKGEINIDNHVPKIAPHVLQPEDTKAKSSPSIPAKGLVGEASGDASHAVQVSSQTEASQTKNRMPTDVLQNDKPGLPTRETGSLPVDASQVVRVSTQTSVPQIEKRTIASHTIQVSSQTEASQTKNKMPTDVLQNDKPDLPTREPGSLPVDANQVVQVSTQTSAPQMEKRTIGDASHAVQVSSQTEASQTKNRMPTDVLQNDKPGLFTREPGSLPVDASQVVQVSTRTSAPQIEKRTIDLLSNDKSDLPTSEPEGVPIDISGVVHVPSQVAASQTEARKSTNVWPNDNFDLPAKEQEGLPADANQVVEDSLQGAASLSGDMKLTNVLPDDKVDLLAKEHGSNQSSVIKLEQVLQPELKGDSSATQSLQLEHDRAVEQAEFLQENESALIRAPLNSTNEPEESKFSSHTEPSVEKLSGSEKIDLPTQVQQHKMISELGSGHHTDDTMKGSKIELNYIPVSDPPHLVTAQPDNEVTTLLENKASPKADTPQDLAFKLLDGISSRAEFSHLDGGPKADACESTGGHTKFEPQTSQLVDMLQRGNPAAQHDMVAVHVASESLLPEEVPQPELNNSDISMHNEDDSLQFQMFQRKPTPTADDMGTEHNEDSISNDAIPSKQPEVLQKETTPAVSLDLGAKPETQFVLPKAVPEHQIFKSTLPIQNEGNVSMDTTPSVQSQGDLVESMDIDSMDA</sequence>
<evidence type="ECO:0000313" key="2">
    <source>
        <dbReference type="EMBL" id="KAJ4975153.1"/>
    </source>
</evidence>
<feature type="region of interest" description="Disordered" evidence="1">
    <location>
        <begin position="1"/>
        <end position="50"/>
    </location>
</feature>
<feature type="compositionally biased region" description="Acidic residues" evidence="1">
    <location>
        <begin position="880"/>
        <end position="889"/>
    </location>
</feature>
<name>A0A9Q0KQT4_9MAGN</name>
<feature type="compositionally biased region" description="Polar residues" evidence="1">
    <location>
        <begin position="249"/>
        <end position="263"/>
    </location>
</feature>
<gene>
    <name evidence="2" type="ORF">NE237_000259</name>
</gene>
<feature type="compositionally biased region" description="Basic and acidic residues" evidence="1">
    <location>
        <begin position="39"/>
        <end position="49"/>
    </location>
</feature>
<feature type="region of interest" description="Disordered" evidence="1">
    <location>
        <begin position="172"/>
        <end position="194"/>
    </location>
</feature>
<dbReference type="AlphaFoldDB" id="A0A9Q0KQT4"/>
<feature type="region of interest" description="Disordered" evidence="1">
    <location>
        <begin position="363"/>
        <end position="398"/>
    </location>
</feature>
<feature type="compositionally biased region" description="Polar residues" evidence="1">
    <location>
        <begin position="183"/>
        <end position="194"/>
    </location>
</feature>
<dbReference type="PANTHER" id="PTHR34682">
    <property type="entry name" value="AT HOOK MOTIF-CONTAINING PROTEIN"/>
    <property type="match status" value="1"/>
</dbReference>
<dbReference type="OrthoDB" id="1910926at2759"/>
<feature type="region of interest" description="Disordered" evidence="1">
    <location>
        <begin position="590"/>
        <end position="617"/>
    </location>
</feature>
<feature type="compositionally biased region" description="Polar residues" evidence="1">
    <location>
        <begin position="379"/>
        <end position="393"/>
    </location>
</feature>
<accession>A0A9Q0KQT4</accession>
<feature type="region of interest" description="Disordered" evidence="1">
    <location>
        <begin position="856"/>
        <end position="889"/>
    </location>
</feature>
<feature type="compositionally biased region" description="Basic and acidic residues" evidence="1">
    <location>
        <begin position="600"/>
        <end position="617"/>
    </location>
</feature>